<evidence type="ECO:0000313" key="1">
    <source>
        <dbReference type="EMBL" id="RDX90121.1"/>
    </source>
</evidence>
<dbReference type="EMBL" id="QJKJ01005482">
    <property type="protein sequence ID" value="RDX90121.1"/>
    <property type="molecule type" value="Genomic_DNA"/>
</dbReference>
<name>A0A371GHT8_MUCPR</name>
<organism evidence="1 2">
    <name type="scientific">Mucuna pruriens</name>
    <name type="common">Velvet bean</name>
    <name type="synonym">Dolichos pruriens</name>
    <dbReference type="NCBI Taxonomy" id="157652"/>
    <lineage>
        <taxon>Eukaryota</taxon>
        <taxon>Viridiplantae</taxon>
        <taxon>Streptophyta</taxon>
        <taxon>Embryophyta</taxon>
        <taxon>Tracheophyta</taxon>
        <taxon>Spermatophyta</taxon>
        <taxon>Magnoliopsida</taxon>
        <taxon>eudicotyledons</taxon>
        <taxon>Gunneridae</taxon>
        <taxon>Pentapetalae</taxon>
        <taxon>rosids</taxon>
        <taxon>fabids</taxon>
        <taxon>Fabales</taxon>
        <taxon>Fabaceae</taxon>
        <taxon>Papilionoideae</taxon>
        <taxon>50 kb inversion clade</taxon>
        <taxon>NPAAA clade</taxon>
        <taxon>indigoferoid/millettioid clade</taxon>
        <taxon>Phaseoleae</taxon>
        <taxon>Mucuna</taxon>
    </lineage>
</organism>
<accession>A0A371GHT8</accession>
<feature type="non-terminal residue" evidence="1">
    <location>
        <position position="1"/>
    </location>
</feature>
<sequence>TNPPLFPTLQFETESSPTLSCPSESELVQLCCVCPRLVDTMSNPSLLRPYQTSLCRERVGILHLSVVDYDCAHDEQPMSVVHIHEESLYLELQTSRLDNFGSPRKLRQRTTTSLFWTQPSSTVYNVIGPCEVSASAPMLLGLSFYILAKIFGPWLVGFGLRILMTHPTILGISSIVGISQFSLDNMANNDKTLKELTTPDSGLIHLLPMFHGLASEDPHKHLKEFHVMCSTMRPQGILENYIKMKVNPSPWIELPRTDCTYN</sequence>
<gene>
    <name evidence="1" type="ORF">CR513_28048</name>
</gene>
<dbReference type="AlphaFoldDB" id="A0A371GHT8"/>
<comment type="caution">
    <text evidence="1">The sequence shown here is derived from an EMBL/GenBank/DDBJ whole genome shotgun (WGS) entry which is preliminary data.</text>
</comment>
<feature type="non-terminal residue" evidence="1">
    <location>
        <position position="262"/>
    </location>
</feature>
<dbReference type="OrthoDB" id="1422241at2759"/>
<protein>
    <submittedName>
        <fullName evidence="1">Uncharacterized protein</fullName>
    </submittedName>
</protein>
<proteinExistence type="predicted"/>
<evidence type="ECO:0000313" key="2">
    <source>
        <dbReference type="Proteomes" id="UP000257109"/>
    </source>
</evidence>
<reference evidence="1" key="1">
    <citation type="submission" date="2018-05" db="EMBL/GenBank/DDBJ databases">
        <title>Draft genome of Mucuna pruriens seed.</title>
        <authorList>
            <person name="Nnadi N.E."/>
            <person name="Vos R."/>
            <person name="Hasami M.H."/>
            <person name="Devisetty U.K."/>
            <person name="Aguiy J.C."/>
        </authorList>
    </citation>
    <scope>NUCLEOTIDE SEQUENCE [LARGE SCALE GENOMIC DNA]</scope>
    <source>
        <strain evidence="1">JCA_2017</strain>
    </source>
</reference>
<dbReference type="Proteomes" id="UP000257109">
    <property type="component" value="Unassembled WGS sequence"/>
</dbReference>
<keyword evidence="2" id="KW-1185">Reference proteome</keyword>